<dbReference type="Pfam" id="PF00153">
    <property type="entry name" value="Mito_carr"/>
    <property type="match status" value="3"/>
</dbReference>
<dbReference type="InterPro" id="IPR023395">
    <property type="entry name" value="MCP_dom_sf"/>
</dbReference>
<feature type="repeat" description="Solcar" evidence="9">
    <location>
        <begin position="194"/>
        <end position="280"/>
    </location>
</feature>
<organism evidence="11 12">
    <name type="scientific">Geodia barretti</name>
    <name type="common">Barrett's horny sponge</name>
    <dbReference type="NCBI Taxonomy" id="519541"/>
    <lineage>
        <taxon>Eukaryota</taxon>
        <taxon>Metazoa</taxon>
        <taxon>Porifera</taxon>
        <taxon>Demospongiae</taxon>
        <taxon>Heteroscleromorpha</taxon>
        <taxon>Tetractinellida</taxon>
        <taxon>Astrophorina</taxon>
        <taxon>Geodiidae</taxon>
        <taxon>Geodia</taxon>
    </lineage>
</organism>
<keyword evidence="8 9" id="KW-0472">Membrane</keyword>
<evidence type="ECO:0000313" key="11">
    <source>
        <dbReference type="EMBL" id="CAI8004805.1"/>
    </source>
</evidence>
<sequence length="285" mass="31532">MCAKSSTAPLDRLKILLQAQNVHYQHHTVLSGFVAIFRKEGARGYFKGNGAMMVRIFPYAAIQFMSYEQYKRLLRPHFRTDTHTYKLVAGSMTGITAVTFTYPLDMVRARLAYQVHERRYRGVWHTLSTVAREEGGARGLYRGYVPTVLGMIPYAGVAFYSYEVLKSLMMEKLHGSATKLSLDGSGTVVLTVPATLLCGGLAGVVAQTVSYPLDVVRRVMQVHGMVADPATAPRLLQVLGDIYLRAGLAGGVFRGMSLNYYRAMPQVAVSFCVYELLKQLLGISS</sequence>
<evidence type="ECO:0000256" key="8">
    <source>
        <dbReference type="ARBA" id="ARBA00023136"/>
    </source>
</evidence>
<accession>A0AA35R589</accession>
<comment type="caution">
    <text evidence="11">The sequence shown here is derived from an EMBL/GenBank/DDBJ whole genome shotgun (WGS) entry which is preliminary data.</text>
</comment>
<evidence type="ECO:0000313" key="12">
    <source>
        <dbReference type="Proteomes" id="UP001174909"/>
    </source>
</evidence>
<dbReference type="PROSITE" id="PS50920">
    <property type="entry name" value="SOLCAR"/>
    <property type="match status" value="3"/>
</dbReference>
<keyword evidence="4 9" id="KW-0812">Transmembrane</keyword>
<protein>
    <submittedName>
        <fullName evidence="11">Graves disease carrier protein</fullName>
    </submittedName>
</protein>
<dbReference type="AlphaFoldDB" id="A0AA35R589"/>
<dbReference type="InterPro" id="IPR002167">
    <property type="entry name" value="GDC-like"/>
</dbReference>
<dbReference type="PANTHER" id="PTHR24089">
    <property type="entry name" value="SOLUTE CARRIER FAMILY 25"/>
    <property type="match status" value="1"/>
</dbReference>
<evidence type="ECO:0000256" key="4">
    <source>
        <dbReference type="ARBA" id="ARBA00022692"/>
    </source>
</evidence>
<evidence type="ECO:0000256" key="6">
    <source>
        <dbReference type="ARBA" id="ARBA00022792"/>
    </source>
</evidence>
<comment type="subcellular location">
    <subcellularLocation>
        <location evidence="1">Mitochondrion inner membrane</location>
        <topology evidence="1">Multi-pass membrane protein</topology>
    </subcellularLocation>
</comment>
<keyword evidence="12" id="KW-1185">Reference proteome</keyword>
<dbReference type="SUPFAM" id="SSF103506">
    <property type="entry name" value="Mitochondrial carrier"/>
    <property type="match status" value="1"/>
</dbReference>
<dbReference type="PRINTS" id="PR00926">
    <property type="entry name" value="MITOCARRIER"/>
</dbReference>
<proteinExistence type="inferred from homology"/>
<dbReference type="InterPro" id="IPR018108">
    <property type="entry name" value="MCP_transmembrane"/>
</dbReference>
<dbReference type="EMBL" id="CASHTH010000571">
    <property type="protein sequence ID" value="CAI8004805.1"/>
    <property type="molecule type" value="Genomic_DNA"/>
</dbReference>
<keyword evidence="7" id="KW-0496">Mitochondrion</keyword>
<gene>
    <name evidence="11" type="ORF">GBAR_LOCUS4011</name>
</gene>
<evidence type="ECO:0000256" key="5">
    <source>
        <dbReference type="ARBA" id="ARBA00022737"/>
    </source>
</evidence>
<feature type="repeat" description="Solcar" evidence="9">
    <location>
        <begin position="81"/>
        <end position="168"/>
    </location>
</feature>
<name>A0AA35R589_GEOBA</name>
<evidence type="ECO:0000256" key="2">
    <source>
        <dbReference type="ARBA" id="ARBA00006375"/>
    </source>
</evidence>
<evidence type="ECO:0000256" key="1">
    <source>
        <dbReference type="ARBA" id="ARBA00004448"/>
    </source>
</evidence>
<evidence type="ECO:0000256" key="10">
    <source>
        <dbReference type="RuleBase" id="RU000488"/>
    </source>
</evidence>
<comment type="similarity">
    <text evidence="2 10">Belongs to the mitochondrial carrier (TC 2.A.29) family.</text>
</comment>
<dbReference type="PRINTS" id="PR00928">
    <property type="entry name" value="GRAVESDC"/>
</dbReference>
<dbReference type="Gene3D" id="1.50.40.10">
    <property type="entry name" value="Mitochondrial carrier domain"/>
    <property type="match status" value="1"/>
</dbReference>
<dbReference type="Proteomes" id="UP001174909">
    <property type="component" value="Unassembled WGS sequence"/>
</dbReference>
<keyword evidence="5" id="KW-0677">Repeat</keyword>
<evidence type="ECO:0000256" key="7">
    <source>
        <dbReference type="ARBA" id="ARBA00023128"/>
    </source>
</evidence>
<keyword evidence="6" id="KW-0999">Mitochondrion inner membrane</keyword>
<dbReference type="GO" id="GO:0055085">
    <property type="term" value="P:transmembrane transport"/>
    <property type="evidence" value="ECO:0007669"/>
    <property type="project" value="InterPro"/>
</dbReference>
<evidence type="ECO:0000256" key="3">
    <source>
        <dbReference type="ARBA" id="ARBA00022448"/>
    </source>
</evidence>
<dbReference type="InterPro" id="IPR002067">
    <property type="entry name" value="MCP"/>
</dbReference>
<dbReference type="GO" id="GO:0005743">
    <property type="term" value="C:mitochondrial inner membrane"/>
    <property type="evidence" value="ECO:0007669"/>
    <property type="project" value="UniProtKB-SubCell"/>
</dbReference>
<keyword evidence="3 10" id="KW-0813">Transport</keyword>
<reference evidence="11" key="1">
    <citation type="submission" date="2023-03" db="EMBL/GenBank/DDBJ databases">
        <authorList>
            <person name="Steffen K."/>
            <person name="Cardenas P."/>
        </authorList>
    </citation>
    <scope>NUCLEOTIDE SEQUENCE</scope>
</reference>
<feature type="repeat" description="Solcar" evidence="9">
    <location>
        <begin position="1"/>
        <end position="73"/>
    </location>
</feature>
<evidence type="ECO:0000256" key="9">
    <source>
        <dbReference type="PROSITE-ProRule" id="PRU00282"/>
    </source>
</evidence>